<keyword evidence="3" id="KW-1185">Reference proteome</keyword>
<reference evidence="3" key="1">
    <citation type="journal article" date="2019" name="Int. J. Syst. Evol. Microbiol.">
        <title>The Global Catalogue of Microorganisms (GCM) 10K type strain sequencing project: providing services to taxonomists for standard genome sequencing and annotation.</title>
        <authorList>
            <consortium name="The Broad Institute Genomics Platform"/>
            <consortium name="The Broad Institute Genome Sequencing Center for Infectious Disease"/>
            <person name="Wu L."/>
            <person name="Ma J."/>
        </authorList>
    </citation>
    <scope>NUCLEOTIDE SEQUENCE [LARGE SCALE GENOMIC DNA]</scope>
    <source>
        <strain evidence="3">CCUG 36956</strain>
    </source>
</reference>
<comment type="caution">
    <text evidence="2">The sequence shown here is derived from an EMBL/GenBank/DDBJ whole genome shotgun (WGS) entry which is preliminary data.</text>
</comment>
<gene>
    <name evidence="2" type="ORF">ACFQO0_00745</name>
</gene>
<feature type="transmembrane region" description="Helical" evidence="1">
    <location>
        <begin position="143"/>
        <end position="165"/>
    </location>
</feature>
<keyword evidence="1" id="KW-0472">Membrane</keyword>
<evidence type="ECO:0000313" key="2">
    <source>
        <dbReference type="EMBL" id="MFC7296961.1"/>
    </source>
</evidence>
<evidence type="ECO:0000313" key="3">
    <source>
        <dbReference type="Proteomes" id="UP001596379"/>
    </source>
</evidence>
<sequence>MTMNTFGPRQVETSSWQRWIKEAIHLSGKHLALNVCLVLLTTGLLSPFPALLLTVISPVLLGVFVLLAYCADTSEPILPTLKAACDSLLRLLFCSALAVCTLIMALSLIILIIKGSVIGPETGSTPYIAQAHRISDFLAGSKALFSIGIWLLVILPWFAIPLIVCTPLPLRACLDQTFAALNQNKFVVIVIFLSALLMMAGALFHGLTVVPLYPILGGLLYASYRHIFLGLPPMELKPAKVKSAALNRRLQTK</sequence>
<protein>
    <recommendedName>
        <fullName evidence="4">Transmembrane protein</fullName>
    </recommendedName>
</protein>
<keyword evidence="1" id="KW-1133">Transmembrane helix</keyword>
<evidence type="ECO:0000256" key="1">
    <source>
        <dbReference type="SAM" id="Phobius"/>
    </source>
</evidence>
<organism evidence="2 3">
    <name type="scientific">Herminiimonas aquatilis</name>
    <dbReference type="NCBI Taxonomy" id="345342"/>
    <lineage>
        <taxon>Bacteria</taxon>
        <taxon>Pseudomonadati</taxon>
        <taxon>Pseudomonadota</taxon>
        <taxon>Betaproteobacteria</taxon>
        <taxon>Burkholderiales</taxon>
        <taxon>Oxalobacteraceae</taxon>
        <taxon>Herminiimonas</taxon>
    </lineage>
</organism>
<dbReference type="Proteomes" id="UP001596379">
    <property type="component" value="Unassembled WGS sequence"/>
</dbReference>
<feature type="transmembrane region" description="Helical" evidence="1">
    <location>
        <begin position="91"/>
        <end position="113"/>
    </location>
</feature>
<evidence type="ECO:0008006" key="4">
    <source>
        <dbReference type="Google" id="ProtNLM"/>
    </source>
</evidence>
<feature type="transmembrane region" description="Helical" evidence="1">
    <location>
        <begin position="186"/>
        <end position="206"/>
    </location>
</feature>
<keyword evidence="1" id="KW-0812">Transmembrane</keyword>
<accession>A0ABW2J0E5</accession>
<name>A0ABW2J0E5_9BURK</name>
<proteinExistence type="predicted"/>
<dbReference type="RefSeq" id="WP_382232100.1">
    <property type="nucleotide sequence ID" value="NZ_JBHTCC010000001.1"/>
</dbReference>
<feature type="transmembrane region" description="Helical" evidence="1">
    <location>
        <begin position="51"/>
        <end position="70"/>
    </location>
</feature>
<dbReference type="EMBL" id="JBHTCC010000001">
    <property type="protein sequence ID" value="MFC7296961.1"/>
    <property type="molecule type" value="Genomic_DNA"/>
</dbReference>